<dbReference type="InterPro" id="IPR036047">
    <property type="entry name" value="F-box-like_dom_sf"/>
</dbReference>
<dbReference type="SUPFAM" id="SSF81383">
    <property type="entry name" value="F-box domain"/>
    <property type="match status" value="1"/>
</dbReference>
<name>A0ABM1RN05_CAMSA</name>
<dbReference type="InterPro" id="IPR011043">
    <property type="entry name" value="Gal_Oxase/kelch_b-propeller"/>
</dbReference>
<reference evidence="4" key="2">
    <citation type="submission" date="2025-08" db="UniProtKB">
        <authorList>
            <consortium name="RefSeq"/>
        </authorList>
    </citation>
    <scope>IDENTIFICATION</scope>
    <source>
        <tissue evidence="4">Leaf</tissue>
    </source>
</reference>
<protein>
    <submittedName>
        <fullName evidence="4">F-box protein At1g66490-like</fullName>
    </submittedName>
</protein>
<dbReference type="SUPFAM" id="SSF50965">
    <property type="entry name" value="Galactose oxidase, central domain"/>
    <property type="match status" value="1"/>
</dbReference>
<organism evidence="3 4">
    <name type="scientific">Camelina sativa</name>
    <name type="common">False flax</name>
    <name type="synonym">Myagrum sativum</name>
    <dbReference type="NCBI Taxonomy" id="90675"/>
    <lineage>
        <taxon>Eukaryota</taxon>
        <taxon>Viridiplantae</taxon>
        <taxon>Streptophyta</taxon>
        <taxon>Embryophyta</taxon>
        <taxon>Tracheophyta</taxon>
        <taxon>Spermatophyta</taxon>
        <taxon>Magnoliopsida</taxon>
        <taxon>eudicotyledons</taxon>
        <taxon>Gunneridae</taxon>
        <taxon>Pentapetalae</taxon>
        <taxon>rosids</taxon>
        <taxon>malvids</taxon>
        <taxon>Brassicales</taxon>
        <taxon>Brassicaceae</taxon>
        <taxon>Camelineae</taxon>
        <taxon>Camelina</taxon>
    </lineage>
</organism>
<dbReference type="RefSeq" id="XP_019100393.1">
    <property type="nucleotide sequence ID" value="XM_019244848.1"/>
</dbReference>
<dbReference type="InterPro" id="IPR050233">
    <property type="entry name" value="A_thaliana_F-box"/>
</dbReference>
<proteinExistence type="predicted"/>
<accession>A0ABM1RN05</accession>
<dbReference type="InterPro" id="IPR006527">
    <property type="entry name" value="F-box-assoc_dom_typ1"/>
</dbReference>
<evidence type="ECO:0000259" key="2">
    <source>
        <dbReference type="Pfam" id="PF07734"/>
    </source>
</evidence>
<evidence type="ECO:0000313" key="4">
    <source>
        <dbReference type="RefSeq" id="XP_019100393.1"/>
    </source>
</evidence>
<dbReference type="GeneID" id="104704710"/>
<dbReference type="NCBIfam" id="TIGR01640">
    <property type="entry name" value="F_box_assoc_1"/>
    <property type="match status" value="1"/>
</dbReference>
<dbReference type="PANTHER" id="PTHR47993">
    <property type="entry name" value="OS09G0372900 PROTEIN-RELATED"/>
    <property type="match status" value="1"/>
</dbReference>
<dbReference type="InterPro" id="IPR001810">
    <property type="entry name" value="F-box_dom"/>
</dbReference>
<dbReference type="PANTHER" id="PTHR47993:SF393">
    <property type="entry name" value="F-BOX DOMAIN-CONTAINING PROTEIN"/>
    <property type="match status" value="1"/>
</dbReference>
<evidence type="ECO:0000259" key="1">
    <source>
        <dbReference type="Pfam" id="PF00646"/>
    </source>
</evidence>
<dbReference type="InterPro" id="IPR017451">
    <property type="entry name" value="F-box-assoc_interact_dom"/>
</dbReference>
<feature type="domain" description="F-box associated beta-propeller type 1" evidence="2">
    <location>
        <begin position="61"/>
        <end position="396"/>
    </location>
</feature>
<keyword evidence="3" id="KW-1185">Reference proteome</keyword>
<feature type="domain" description="F-box" evidence="1">
    <location>
        <begin position="4"/>
        <end position="38"/>
    </location>
</feature>
<evidence type="ECO:0000313" key="3">
    <source>
        <dbReference type="Proteomes" id="UP000694864"/>
    </source>
</evidence>
<sequence length="405" mass="46793">MTTLSDLSVDLVGEIFSRVPLISLSAVRYTCKTWNALSWNVFSENLVFGKAATSKQFLGFVTVGYSLCSLRLDLQGIRNDDFVGPSIKQIDLLEENTISNVIHCDGLLLCVVGQDETSRKLMVWNPYLGGPFRWIKPRFKSQKFHRLDMFAFGYDNNNNNRDHKILWKFLGHDDYKEIGYKNIPSYYEIYGFNSSSWRVLDVNPDCDLQSSVSLKGNTYFFARRIQKVGEVVASEMIGFLLCFDFTTERFGERLPLPFHTNYDVPRHVILSCVREEKLAVLYQGYETCSLIEIWITTKIEPCEVSWIKFLRVERTSLSEFRVGRSFFIDEENKVVVVSESPRYRWNETCQYETAYIIGQDGYSKPVRIGDGHLWEADKNGYCDPIVFSSYVPSLVPAAQINQFWC</sequence>
<dbReference type="Pfam" id="PF00646">
    <property type="entry name" value="F-box"/>
    <property type="match status" value="1"/>
</dbReference>
<reference evidence="3" key="1">
    <citation type="journal article" date="2014" name="Nat. Commun.">
        <title>The emerging biofuel crop Camelina sativa retains a highly undifferentiated hexaploid genome structure.</title>
        <authorList>
            <person name="Kagale S."/>
            <person name="Koh C."/>
            <person name="Nixon J."/>
            <person name="Bollina V."/>
            <person name="Clarke W.E."/>
            <person name="Tuteja R."/>
            <person name="Spillane C."/>
            <person name="Robinson S.J."/>
            <person name="Links M.G."/>
            <person name="Clarke C."/>
            <person name="Higgins E.E."/>
            <person name="Huebert T."/>
            <person name="Sharpe A.G."/>
            <person name="Parkin I.A."/>
        </authorList>
    </citation>
    <scope>NUCLEOTIDE SEQUENCE [LARGE SCALE GENOMIC DNA]</scope>
    <source>
        <strain evidence="3">cv. DH55</strain>
    </source>
</reference>
<dbReference type="Pfam" id="PF07734">
    <property type="entry name" value="FBA_1"/>
    <property type="match status" value="1"/>
</dbReference>
<dbReference type="Proteomes" id="UP000694864">
    <property type="component" value="Chromosome 1"/>
</dbReference>
<gene>
    <name evidence="4" type="primary">LOC104704710</name>
</gene>